<evidence type="ECO:0000256" key="4">
    <source>
        <dbReference type="ARBA" id="ARBA00023163"/>
    </source>
</evidence>
<dbReference type="EMBL" id="WLZY01000015">
    <property type="protein sequence ID" value="NDL60930.1"/>
    <property type="molecule type" value="Genomic_DNA"/>
</dbReference>
<dbReference type="SUPFAM" id="SSF88946">
    <property type="entry name" value="Sigma2 domain of RNA polymerase sigma factors"/>
    <property type="match status" value="1"/>
</dbReference>
<dbReference type="InterPro" id="IPR036388">
    <property type="entry name" value="WH-like_DNA-bd_sf"/>
</dbReference>
<feature type="region of interest" description="Disordered" evidence="5">
    <location>
        <begin position="191"/>
        <end position="211"/>
    </location>
</feature>
<dbReference type="Gene3D" id="1.10.10.10">
    <property type="entry name" value="Winged helix-like DNA-binding domain superfamily/Winged helix DNA-binding domain"/>
    <property type="match status" value="1"/>
</dbReference>
<dbReference type="AlphaFoldDB" id="A0A7K3MCL7"/>
<evidence type="ECO:0000259" key="7">
    <source>
        <dbReference type="Pfam" id="PF08281"/>
    </source>
</evidence>
<dbReference type="InterPro" id="IPR014284">
    <property type="entry name" value="RNA_pol_sigma-70_dom"/>
</dbReference>
<evidence type="ECO:0000259" key="6">
    <source>
        <dbReference type="Pfam" id="PF04542"/>
    </source>
</evidence>
<dbReference type="InterPro" id="IPR013324">
    <property type="entry name" value="RNA_pol_sigma_r3/r4-like"/>
</dbReference>
<evidence type="ECO:0000256" key="2">
    <source>
        <dbReference type="ARBA" id="ARBA00023015"/>
    </source>
</evidence>
<dbReference type="CDD" id="cd06171">
    <property type="entry name" value="Sigma70_r4"/>
    <property type="match status" value="1"/>
</dbReference>
<organism evidence="8 9">
    <name type="scientific">Phytoactinopolyspora mesophila</name>
    <dbReference type="NCBI Taxonomy" id="2650750"/>
    <lineage>
        <taxon>Bacteria</taxon>
        <taxon>Bacillati</taxon>
        <taxon>Actinomycetota</taxon>
        <taxon>Actinomycetes</taxon>
        <taxon>Jiangellales</taxon>
        <taxon>Jiangellaceae</taxon>
        <taxon>Phytoactinopolyspora</taxon>
    </lineage>
</organism>
<comment type="caution">
    <text evidence="8">The sequence shown here is derived from an EMBL/GenBank/DDBJ whole genome shotgun (WGS) entry which is preliminary data.</text>
</comment>
<dbReference type="InterPro" id="IPR007627">
    <property type="entry name" value="RNA_pol_sigma70_r2"/>
</dbReference>
<dbReference type="Pfam" id="PF04542">
    <property type="entry name" value="Sigma70_r2"/>
    <property type="match status" value="1"/>
</dbReference>
<dbReference type="SUPFAM" id="SSF88659">
    <property type="entry name" value="Sigma3 and sigma4 domains of RNA polymerase sigma factors"/>
    <property type="match status" value="1"/>
</dbReference>
<feature type="domain" description="RNA polymerase sigma factor 70 region 4 type 2" evidence="7">
    <location>
        <begin position="129"/>
        <end position="178"/>
    </location>
</feature>
<feature type="domain" description="RNA polymerase sigma-70 region 2" evidence="6">
    <location>
        <begin position="21"/>
        <end position="86"/>
    </location>
</feature>
<proteinExistence type="inferred from homology"/>
<dbReference type="RefSeq" id="WP_162453636.1">
    <property type="nucleotide sequence ID" value="NZ_WLZY01000015.1"/>
</dbReference>
<gene>
    <name evidence="8" type="ORF">F7O44_28030</name>
</gene>
<accession>A0A7K3MCL7</accession>
<dbReference type="NCBIfam" id="TIGR02937">
    <property type="entry name" value="sigma70-ECF"/>
    <property type="match status" value="1"/>
</dbReference>
<dbReference type="GO" id="GO:0006352">
    <property type="term" value="P:DNA-templated transcription initiation"/>
    <property type="evidence" value="ECO:0007669"/>
    <property type="project" value="InterPro"/>
</dbReference>
<dbReference type="PANTHER" id="PTHR43133:SF59">
    <property type="entry name" value="ECF RNA POLYMERASE SIGMA FACTOR SIGR"/>
    <property type="match status" value="1"/>
</dbReference>
<evidence type="ECO:0000313" key="8">
    <source>
        <dbReference type="EMBL" id="NDL60930.1"/>
    </source>
</evidence>
<evidence type="ECO:0000256" key="5">
    <source>
        <dbReference type="SAM" id="MobiDB-lite"/>
    </source>
</evidence>
<dbReference type="Gene3D" id="1.10.1740.10">
    <property type="match status" value="1"/>
</dbReference>
<dbReference type="InterPro" id="IPR013249">
    <property type="entry name" value="RNA_pol_sigma70_r4_t2"/>
</dbReference>
<name>A0A7K3MCL7_9ACTN</name>
<keyword evidence="4" id="KW-0804">Transcription</keyword>
<dbReference type="InterPro" id="IPR013325">
    <property type="entry name" value="RNA_pol_sigma_r2"/>
</dbReference>
<evidence type="ECO:0000256" key="1">
    <source>
        <dbReference type="ARBA" id="ARBA00010641"/>
    </source>
</evidence>
<protein>
    <submittedName>
        <fullName evidence="8">Sigma-70 family RNA polymerase sigma factor</fullName>
    </submittedName>
</protein>
<keyword evidence="3" id="KW-0731">Sigma factor</keyword>
<reference evidence="8 9" key="1">
    <citation type="submission" date="2019-11" db="EMBL/GenBank/DDBJ databases">
        <authorList>
            <person name="Li X.-J."/>
            <person name="Feng X.-M."/>
        </authorList>
    </citation>
    <scope>NUCLEOTIDE SEQUENCE [LARGE SCALE GENOMIC DNA]</scope>
    <source>
        <strain evidence="8 9">XMNu-373</strain>
    </source>
</reference>
<sequence>MADVATRPLSRTDHTWFAGQVETLLPALYGTAVRLCRDRTDGEDLVAETIAKAWEAFPALRNRDTFRGWMFRILTNTFLSQYRADRARGEVESFDASDDGFSLFERVHQPILLWWGNPEQDFLNGLLRDDLIRAIDELPDRLRTVVVLVDVQALSYREVSTALKIPVGTVRSRLARGRGLLQKALWENARDAGLRAGPQRSGGEDQPDDQR</sequence>
<dbReference type="Proteomes" id="UP000460435">
    <property type="component" value="Unassembled WGS sequence"/>
</dbReference>
<keyword evidence="2" id="KW-0805">Transcription regulation</keyword>
<evidence type="ECO:0000313" key="9">
    <source>
        <dbReference type="Proteomes" id="UP000460435"/>
    </source>
</evidence>
<dbReference type="GO" id="GO:0003677">
    <property type="term" value="F:DNA binding"/>
    <property type="evidence" value="ECO:0007669"/>
    <property type="project" value="InterPro"/>
</dbReference>
<evidence type="ECO:0000256" key="3">
    <source>
        <dbReference type="ARBA" id="ARBA00023082"/>
    </source>
</evidence>
<keyword evidence="9" id="KW-1185">Reference proteome</keyword>
<dbReference type="InterPro" id="IPR039425">
    <property type="entry name" value="RNA_pol_sigma-70-like"/>
</dbReference>
<comment type="similarity">
    <text evidence="1">Belongs to the sigma-70 factor family. ECF subfamily.</text>
</comment>
<dbReference type="PANTHER" id="PTHR43133">
    <property type="entry name" value="RNA POLYMERASE ECF-TYPE SIGMA FACTO"/>
    <property type="match status" value="1"/>
</dbReference>
<dbReference type="Pfam" id="PF08281">
    <property type="entry name" value="Sigma70_r4_2"/>
    <property type="match status" value="1"/>
</dbReference>
<dbReference type="GO" id="GO:0016987">
    <property type="term" value="F:sigma factor activity"/>
    <property type="evidence" value="ECO:0007669"/>
    <property type="project" value="UniProtKB-KW"/>
</dbReference>